<organism evidence="1 2">
    <name type="scientific">Hemibagrus guttatus</name>
    <dbReference type="NCBI Taxonomy" id="175788"/>
    <lineage>
        <taxon>Eukaryota</taxon>
        <taxon>Metazoa</taxon>
        <taxon>Chordata</taxon>
        <taxon>Craniata</taxon>
        <taxon>Vertebrata</taxon>
        <taxon>Euteleostomi</taxon>
        <taxon>Actinopterygii</taxon>
        <taxon>Neopterygii</taxon>
        <taxon>Teleostei</taxon>
        <taxon>Ostariophysi</taxon>
        <taxon>Siluriformes</taxon>
        <taxon>Bagridae</taxon>
        <taxon>Hemibagrus</taxon>
    </lineage>
</organism>
<dbReference type="SMART" id="SM00367">
    <property type="entry name" value="LRR_CC"/>
    <property type="match status" value="2"/>
</dbReference>
<dbReference type="InterPro" id="IPR006553">
    <property type="entry name" value="Leu-rich_rpt_Cys-con_subtyp"/>
</dbReference>
<dbReference type="EMBL" id="JAUCMX010000007">
    <property type="protein sequence ID" value="KAK3539763.1"/>
    <property type="molecule type" value="Genomic_DNA"/>
</dbReference>
<evidence type="ECO:0000313" key="2">
    <source>
        <dbReference type="Proteomes" id="UP001274896"/>
    </source>
</evidence>
<dbReference type="AlphaFoldDB" id="A0AAE0R1Y0"/>
<dbReference type="InterPro" id="IPR032675">
    <property type="entry name" value="LRR_dom_sf"/>
</dbReference>
<accession>A0AAE0R1Y0</accession>
<protein>
    <recommendedName>
        <fullName evidence="3">F-box/LRR-repeat protein 17</fullName>
    </recommendedName>
</protein>
<keyword evidence="2" id="KW-1185">Reference proteome</keyword>
<evidence type="ECO:0008006" key="3">
    <source>
        <dbReference type="Google" id="ProtNLM"/>
    </source>
</evidence>
<dbReference type="SUPFAM" id="SSF52047">
    <property type="entry name" value="RNI-like"/>
    <property type="match status" value="1"/>
</dbReference>
<name>A0AAE0R1Y0_9TELE</name>
<sequence length="161" mass="17995">MSLLLQTDGCVEIIAKEGRSLKELYLVSCKITDYALIAIGQYSNTIETVDAGWCKEITDQGATQIAKSSKSLRYLGLMRCDKLFLNARTQGLPEEHMPLPAHVLFPIVHPGAVSYPVNEETVERLVLQYPHIVFSTVMQDCKRTLERAYQMGWSPNTSTAS</sequence>
<comment type="caution">
    <text evidence="1">The sequence shown here is derived from an EMBL/GenBank/DDBJ whole genome shotgun (WGS) entry which is preliminary data.</text>
</comment>
<gene>
    <name evidence="1" type="ORF">QTP70_013198</name>
</gene>
<reference evidence="1" key="1">
    <citation type="submission" date="2023-06" db="EMBL/GenBank/DDBJ databases">
        <title>Male Hemibagrus guttatus genome.</title>
        <authorList>
            <person name="Bian C."/>
        </authorList>
    </citation>
    <scope>NUCLEOTIDE SEQUENCE</scope>
    <source>
        <strain evidence="1">Male_cb2023</strain>
        <tissue evidence="1">Muscle</tissue>
    </source>
</reference>
<dbReference type="Proteomes" id="UP001274896">
    <property type="component" value="Unassembled WGS sequence"/>
</dbReference>
<evidence type="ECO:0000313" key="1">
    <source>
        <dbReference type="EMBL" id="KAK3539763.1"/>
    </source>
</evidence>
<proteinExistence type="predicted"/>
<dbReference type="Gene3D" id="3.80.10.10">
    <property type="entry name" value="Ribonuclease Inhibitor"/>
    <property type="match status" value="1"/>
</dbReference>